<proteinExistence type="predicted"/>
<reference evidence="3" key="1">
    <citation type="submission" date="2018-03" db="EMBL/GenBank/DDBJ databases">
        <authorList>
            <person name="Zecchin S."/>
        </authorList>
    </citation>
    <scope>NUCLEOTIDE SEQUENCE [LARGE SCALE GENOMIC DNA]</scope>
</reference>
<name>A0A2U3QKN3_9BACT</name>
<dbReference type="PROSITE" id="PS51257">
    <property type="entry name" value="PROKAR_LIPOPROTEIN"/>
    <property type="match status" value="1"/>
</dbReference>
<dbReference type="AlphaFoldDB" id="A0A2U3QKN3"/>
<feature type="signal peptide" evidence="1">
    <location>
        <begin position="1"/>
        <end position="27"/>
    </location>
</feature>
<evidence type="ECO:0000256" key="1">
    <source>
        <dbReference type="SAM" id="SignalP"/>
    </source>
</evidence>
<keyword evidence="1" id="KW-0732">Signal</keyword>
<evidence type="ECO:0000313" key="3">
    <source>
        <dbReference type="Proteomes" id="UP000245125"/>
    </source>
</evidence>
<dbReference type="InterPro" id="IPR021847">
    <property type="entry name" value="DUF3443"/>
</dbReference>
<protein>
    <submittedName>
        <fullName evidence="2">Ig domain protein group 2 domain protein</fullName>
    </submittedName>
</protein>
<dbReference type="OrthoDB" id="9816264at2"/>
<sequence>MTLGKILLSILSLALLTGCGGGGSSSASGSGGTTPPSTVNNVIPITVNGSLCSSSSYPNKPCVSVTVCTPGTSTCQTINDILLDSGSTGLRIFKQALNVPLAQVSGSNGSLAECIQYADGSSDWGPVQIASVILGNEPAVQVPIQVIDSTFGTVPIACGNAEKSPTDAGFNGILGVAFFAQDCGAVCSNSADNGMYYACSGANCLGNTISLSSQVQNPVALLPQDNNGVIVQLPSVPLSGSPSVDGKLLLGIGTQSNNAPSVVTTYAADELGEFITTFNGVFYSSFIDTGTNGLFFPPPSATLLPDCVFPNSDWFCPSSNVNLSATDTSATGSPSGIVSFQIGNFVSLVDSSNNVFANIGGKSFVDFEWGLPFFFGRNVYIGIEGKKSSLGSGLYWAY</sequence>
<dbReference type="EMBL" id="OUUY01000129">
    <property type="protein sequence ID" value="SPQ01900.1"/>
    <property type="molecule type" value="Genomic_DNA"/>
</dbReference>
<dbReference type="Proteomes" id="UP000245125">
    <property type="component" value="Unassembled WGS sequence"/>
</dbReference>
<organism evidence="2 3">
    <name type="scientific">Candidatus Sulfobium mesophilum</name>
    <dbReference type="NCBI Taxonomy" id="2016548"/>
    <lineage>
        <taxon>Bacteria</taxon>
        <taxon>Pseudomonadati</taxon>
        <taxon>Nitrospirota</taxon>
        <taxon>Nitrospiria</taxon>
        <taxon>Nitrospirales</taxon>
        <taxon>Nitrospiraceae</taxon>
        <taxon>Candidatus Sulfobium</taxon>
    </lineage>
</organism>
<keyword evidence="3" id="KW-1185">Reference proteome</keyword>
<evidence type="ECO:0000313" key="2">
    <source>
        <dbReference type="EMBL" id="SPQ01900.1"/>
    </source>
</evidence>
<accession>A0A2U3QKN3</accession>
<feature type="chain" id="PRO_5015726085" evidence="1">
    <location>
        <begin position="28"/>
        <end position="398"/>
    </location>
</feature>
<gene>
    <name evidence="2" type="ORF">NBG4_790011</name>
</gene>
<dbReference type="Pfam" id="PF11925">
    <property type="entry name" value="DUF3443"/>
    <property type="match status" value="1"/>
</dbReference>